<protein>
    <recommendedName>
        <fullName evidence="5">DUF2613 family protein</fullName>
    </recommendedName>
</protein>
<reference evidence="3 4" key="1">
    <citation type="submission" date="2020-08" db="EMBL/GenBank/DDBJ databases">
        <title>Sequencing the genomes of 1000 actinobacteria strains.</title>
        <authorList>
            <person name="Klenk H.-P."/>
        </authorList>
    </citation>
    <scope>NUCLEOTIDE SEQUENCE [LARGE SCALE GENOMIC DNA]</scope>
    <source>
        <strain evidence="3 4">DSM 45362</strain>
    </source>
</reference>
<evidence type="ECO:0008006" key="5">
    <source>
        <dbReference type="Google" id="ProtNLM"/>
    </source>
</evidence>
<keyword evidence="2" id="KW-0732">Signal</keyword>
<name>A0A841BSR3_9ACTN</name>
<evidence type="ECO:0000313" key="4">
    <source>
        <dbReference type="Proteomes" id="UP000587527"/>
    </source>
</evidence>
<sequence length="46" mass="4270">MTAVVAVALGVVGLTAVPGLVAATSADAANSADAKDAAAPEGYGVR</sequence>
<keyword evidence="4" id="KW-1185">Reference proteome</keyword>
<organism evidence="3 4">
    <name type="scientific">Allocatelliglobosispora scoriae</name>
    <dbReference type="NCBI Taxonomy" id="643052"/>
    <lineage>
        <taxon>Bacteria</taxon>
        <taxon>Bacillati</taxon>
        <taxon>Actinomycetota</taxon>
        <taxon>Actinomycetes</taxon>
        <taxon>Micromonosporales</taxon>
        <taxon>Micromonosporaceae</taxon>
        <taxon>Allocatelliglobosispora</taxon>
    </lineage>
</organism>
<dbReference type="RefSeq" id="WP_184836758.1">
    <property type="nucleotide sequence ID" value="NZ_JACHMN010000002.1"/>
</dbReference>
<feature type="region of interest" description="Disordered" evidence="1">
    <location>
        <begin position="26"/>
        <end position="46"/>
    </location>
</feature>
<gene>
    <name evidence="3" type="ORF">F4553_003209</name>
</gene>
<evidence type="ECO:0000256" key="1">
    <source>
        <dbReference type="SAM" id="MobiDB-lite"/>
    </source>
</evidence>
<dbReference type="AlphaFoldDB" id="A0A841BSR3"/>
<feature type="signal peptide" evidence="2">
    <location>
        <begin position="1"/>
        <end position="28"/>
    </location>
</feature>
<proteinExistence type="predicted"/>
<comment type="caution">
    <text evidence="3">The sequence shown here is derived from an EMBL/GenBank/DDBJ whole genome shotgun (WGS) entry which is preliminary data.</text>
</comment>
<evidence type="ECO:0000256" key="2">
    <source>
        <dbReference type="SAM" id="SignalP"/>
    </source>
</evidence>
<evidence type="ECO:0000313" key="3">
    <source>
        <dbReference type="EMBL" id="MBB5869830.1"/>
    </source>
</evidence>
<dbReference type="EMBL" id="JACHMN010000002">
    <property type="protein sequence ID" value="MBB5869830.1"/>
    <property type="molecule type" value="Genomic_DNA"/>
</dbReference>
<accession>A0A841BSR3</accession>
<feature type="chain" id="PRO_5032636903" description="DUF2613 family protein" evidence="2">
    <location>
        <begin position="29"/>
        <end position="46"/>
    </location>
</feature>
<dbReference type="Proteomes" id="UP000587527">
    <property type="component" value="Unassembled WGS sequence"/>
</dbReference>